<evidence type="ECO:0008006" key="3">
    <source>
        <dbReference type="Google" id="ProtNLM"/>
    </source>
</evidence>
<dbReference type="RefSeq" id="WP_151642414.1">
    <property type="nucleotide sequence ID" value="NZ_CP044543.1"/>
</dbReference>
<dbReference type="Gene3D" id="6.20.20.10">
    <property type="match status" value="1"/>
</dbReference>
<sequence>MTAKIKEHICSTCNGTGFPPSGQSTFPGRKIYPTKCSTCLGKGRISEASQSDLGALNLARAKR</sequence>
<dbReference type="InterPro" id="IPR036410">
    <property type="entry name" value="HSP_DnaJ_Cys-rich_dom_sf"/>
</dbReference>
<name>A0A5P6NZL8_9BRAD</name>
<dbReference type="SUPFAM" id="SSF57938">
    <property type="entry name" value="DnaJ/Hsp40 cysteine-rich domain"/>
    <property type="match status" value="1"/>
</dbReference>
<protein>
    <recommendedName>
        <fullName evidence="3">Molecular chaperone DnaJ</fullName>
    </recommendedName>
</protein>
<accession>A0A5P6NZL8</accession>
<organism evidence="1 2">
    <name type="scientific">Bradyrhizobium betae</name>
    <dbReference type="NCBI Taxonomy" id="244734"/>
    <lineage>
        <taxon>Bacteria</taxon>
        <taxon>Pseudomonadati</taxon>
        <taxon>Pseudomonadota</taxon>
        <taxon>Alphaproteobacteria</taxon>
        <taxon>Hyphomicrobiales</taxon>
        <taxon>Nitrobacteraceae</taxon>
        <taxon>Bradyrhizobium</taxon>
    </lineage>
</organism>
<dbReference type="OrthoDB" id="8253669at2"/>
<reference evidence="2" key="1">
    <citation type="submission" date="2019-10" db="EMBL/GenBank/DDBJ databases">
        <title>Complete Genome Sequence of Bradyrhizobium betae type strain PL7HG1T.</title>
        <authorList>
            <person name="Bromfield E.S.P."/>
            <person name="Cloutier S."/>
        </authorList>
    </citation>
    <scope>NUCLEOTIDE SEQUENCE [LARGE SCALE GENOMIC DNA]</scope>
    <source>
        <strain evidence="2">PL7HG1</strain>
    </source>
</reference>
<evidence type="ECO:0000313" key="1">
    <source>
        <dbReference type="EMBL" id="QFI71511.1"/>
    </source>
</evidence>
<dbReference type="EMBL" id="CP044543">
    <property type="protein sequence ID" value="QFI71511.1"/>
    <property type="molecule type" value="Genomic_DNA"/>
</dbReference>
<evidence type="ECO:0000313" key="2">
    <source>
        <dbReference type="Proteomes" id="UP000325641"/>
    </source>
</evidence>
<dbReference type="KEGG" id="bbet:F8237_03490"/>
<dbReference type="Proteomes" id="UP000325641">
    <property type="component" value="Chromosome"/>
</dbReference>
<proteinExistence type="predicted"/>
<dbReference type="AlphaFoldDB" id="A0A5P6NZL8"/>
<gene>
    <name evidence="1" type="ORF">F8237_03490</name>
</gene>